<dbReference type="OrthoDB" id="7306891at2"/>
<dbReference type="EMBL" id="QRGA01000013">
    <property type="protein sequence ID" value="RDU96659.1"/>
    <property type="molecule type" value="Genomic_DNA"/>
</dbReference>
<name>A0A3D8JU83_9BURK</name>
<dbReference type="RefSeq" id="WP_115535714.1">
    <property type="nucleotide sequence ID" value="NZ_QRGA01000013.1"/>
</dbReference>
<comment type="caution">
    <text evidence="1">The sequence shown here is derived from an EMBL/GenBank/DDBJ whole genome shotgun (WGS) entry which is preliminary data.</text>
</comment>
<gene>
    <name evidence="1" type="ORF">DWV00_21885</name>
</gene>
<sequence length="238" mass="26501">MNPQQYRLFLDNPVLFLNGPGNVRQIRLDGTMTQAMPNSVSRTVQYPGAVPLHYQYSAARVTPVTLRYDDTGISATSAVWISRNQPGGQYQRDRAYYLQWAADHAYAIELAFDAQLFFTAELTGCGIMVFTAPNKTIVVHHNVQVPPVPLTFMQQMFESAAARQQRETAHVSDVRTQTLHGLAQDIAAAHPDITGGTLLSVQQYGATARVFGIKRNGQWRLYVNRPVGGTYQTELLSE</sequence>
<protein>
    <submittedName>
        <fullName evidence="1">Uncharacterized protein</fullName>
    </submittedName>
</protein>
<accession>A0A3D8JU83</accession>
<dbReference type="AlphaFoldDB" id="A0A3D8JU83"/>
<keyword evidence="2" id="KW-1185">Reference proteome</keyword>
<reference evidence="1 2" key="1">
    <citation type="submission" date="2018-08" db="EMBL/GenBank/DDBJ databases">
        <title>Paraburkholderia sp. DHOM06 isolated from forest soil.</title>
        <authorList>
            <person name="Gao Z.-H."/>
            <person name="Qiu L.-H."/>
        </authorList>
    </citation>
    <scope>NUCLEOTIDE SEQUENCE [LARGE SCALE GENOMIC DNA]</scope>
    <source>
        <strain evidence="1 2">DHOM06</strain>
    </source>
</reference>
<organism evidence="1 2">
    <name type="scientific">Trinickia dinghuensis</name>
    <dbReference type="NCBI Taxonomy" id="2291023"/>
    <lineage>
        <taxon>Bacteria</taxon>
        <taxon>Pseudomonadati</taxon>
        <taxon>Pseudomonadota</taxon>
        <taxon>Betaproteobacteria</taxon>
        <taxon>Burkholderiales</taxon>
        <taxon>Burkholderiaceae</taxon>
        <taxon>Trinickia</taxon>
    </lineage>
</organism>
<proteinExistence type="predicted"/>
<dbReference type="Proteomes" id="UP000256838">
    <property type="component" value="Unassembled WGS sequence"/>
</dbReference>
<evidence type="ECO:0000313" key="2">
    <source>
        <dbReference type="Proteomes" id="UP000256838"/>
    </source>
</evidence>
<evidence type="ECO:0000313" key="1">
    <source>
        <dbReference type="EMBL" id="RDU96659.1"/>
    </source>
</evidence>